<dbReference type="InterPro" id="IPR038136">
    <property type="entry name" value="CofD-like_dom_sf"/>
</dbReference>
<dbReference type="EMBL" id="LCBN01000011">
    <property type="protein sequence ID" value="KKS13976.1"/>
    <property type="molecule type" value="Genomic_DNA"/>
</dbReference>
<accession>A0A0G0YWC5</accession>
<reference evidence="3 4" key="1">
    <citation type="journal article" date="2015" name="Nature">
        <title>rRNA introns, odd ribosomes, and small enigmatic genomes across a large radiation of phyla.</title>
        <authorList>
            <person name="Brown C.T."/>
            <person name="Hug L.A."/>
            <person name="Thomas B.C."/>
            <person name="Sharon I."/>
            <person name="Castelle C.J."/>
            <person name="Singh A."/>
            <person name="Wilkins M.J."/>
            <person name="Williams K.H."/>
            <person name="Banfield J.F."/>
        </authorList>
    </citation>
    <scope>NUCLEOTIDE SEQUENCE [LARGE SCALE GENOMIC DNA]</scope>
</reference>
<name>A0A0G0YWC5_9BACT</name>
<evidence type="ECO:0000256" key="2">
    <source>
        <dbReference type="SAM" id="MobiDB-lite"/>
    </source>
</evidence>
<dbReference type="AlphaFoldDB" id="A0A0G0YWC5"/>
<dbReference type="Proteomes" id="UP000034753">
    <property type="component" value="Unassembled WGS sequence"/>
</dbReference>
<evidence type="ECO:0000313" key="3">
    <source>
        <dbReference type="EMBL" id="KKS13976.1"/>
    </source>
</evidence>
<sequence length="414" mass="46236">MAQGTERHDFTYDVTTCGGGHGNSNLLWGITQFFPRNRVNSIVTNADDGGDSGKLSNSEHGYGVESPGDKRMCAMPLASKLTQPENNLLNQYRFTGREGRLSDYTIRDLAIEILNQQHETSFKGAIAFRKIFFVPLINLLNSNNVSPDLQKLMDYKFPGDKLELNERCFGNLVIAACELMAGNPAGGFEMFRRIFSVQGEIVSATNKKNPVLHAEFSNGEIIKGESKIGNRDKNPTYNPRNKMSRIYHDGEINPRAIYLLKNSFLRVISPGSPETSIIPVLATKGFTEIVEEANKTGGKTIVVPPVMNSEGTAFRDASQVIESYLSYLNDRRKLITDVILSATPMPQDGENRYAEYGQTKIAHEFRSCHILLPQAKIHLIPDLIDYDMTSGRVGHNQGRLGEAIYSIWRQGFRH</sequence>
<dbReference type="SUPFAM" id="SSF142338">
    <property type="entry name" value="CofD-like"/>
    <property type="match status" value="1"/>
</dbReference>
<proteinExistence type="predicted"/>
<evidence type="ECO:0000313" key="4">
    <source>
        <dbReference type="Proteomes" id="UP000034753"/>
    </source>
</evidence>
<comment type="caution">
    <text evidence="3">The sequence shown here is derived from an EMBL/GenBank/DDBJ whole genome shotgun (WGS) entry which is preliminary data.</text>
</comment>
<protein>
    <submittedName>
        <fullName evidence="3">Uncharacterized protein</fullName>
    </submittedName>
</protein>
<dbReference type="PANTHER" id="PTHR30135:SF3">
    <property type="entry name" value="GLUCONEOGENESIS FACTOR-RELATED"/>
    <property type="match status" value="1"/>
</dbReference>
<dbReference type="InterPro" id="IPR002882">
    <property type="entry name" value="CofD"/>
</dbReference>
<dbReference type="GO" id="GO:0043743">
    <property type="term" value="F:LPPG:FO 2-phospho-L-lactate transferase activity"/>
    <property type="evidence" value="ECO:0007669"/>
    <property type="project" value="InterPro"/>
</dbReference>
<dbReference type="InterPro" id="IPR010119">
    <property type="entry name" value="Gluconeogen_factor"/>
</dbReference>
<evidence type="ECO:0000256" key="1">
    <source>
        <dbReference type="ARBA" id="ARBA00022490"/>
    </source>
</evidence>
<keyword evidence="1" id="KW-0963">Cytoplasm</keyword>
<dbReference type="PANTHER" id="PTHR30135">
    <property type="entry name" value="UNCHARACTERIZED PROTEIN YVCK-RELATED"/>
    <property type="match status" value="1"/>
</dbReference>
<feature type="region of interest" description="Disordered" evidence="2">
    <location>
        <begin position="44"/>
        <end position="66"/>
    </location>
</feature>
<gene>
    <name evidence="3" type="ORF">UU67_C0011G0015</name>
</gene>
<organism evidence="3 4">
    <name type="scientific">Candidatus Daviesbacteria bacterium GW2011_GWB1_41_5</name>
    <dbReference type="NCBI Taxonomy" id="1618429"/>
    <lineage>
        <taxon>Bacteria</taxon>
        <taxon>Candidatus Daviesiibacteriota</taxon>
    </lineage>
</organism>
<dbReference type="Pfam" id="PF01933">
    <property type="entry name" value="CofD"/>
    <property type="match status" value="2"/>
</dbReference>
<dbReference type="Gene3D" id="3.40.50.10680">
    <property type="entry name" value="CofD-like domains"/>
    <property type="match status" value="2"/>
</dbReference>